<reference evidence="11 12" key="1">
    <citation type="submission" date="2019-12" db="EMBL/GenBank/DDBJ databases">
        <title>Mucilaginibacter sp. HME9299 genome sequencing and assembly.</title>
        <authorList>
            <person name="Kang H."/>
            <person name="Kim H."/>
            <person name="Joh K."/>
        </authorList>
    </citation>
    <scope>NUCLEOTIDE SEQUENCE [LARGE SCALE GENOMIC DNA]</scope>
    <source>
        <strain evidence="11 12">HME9299</strain>
    </source>
</reference>
<feature type="modified residue" description="4-aspartylphosphate" evidence="6">
    <location>
        <position position="1139"/>
    </location>
</feature>
<feature type="transmembrane region" description="Helical" evidence="7">
    <location>
        <begin position="12"/>
        <end position="30"/>
    </location>
</feature>
<dbReference type="InterPro" id="IPR011110">
    <property type="entry name" value="Reg_prop"/>
</dbReference>
<keyword evidence="7" id="KW-0472">Membrane</keyword>
<keyword evidence="3 6" id="KW-0597">Phosphoprotein</keyword>
<dbReference type="Gene3D" id="1.10.287.130">
    <property type="match status" value="1"/>
</dbReference>
<dbReference type="Proteomes" id="UP000434850">
    <property type="component" value="Unassembled WGS sequence"/>
</dbReference>
<evidence type="ECO:0000259" key="8">
    <source>
        <dbReference type="PROSITE" id="PS01124"/>
    </source>
</evidence>
<feature type="domain" description="HTH araC/xylS-type" evidence="8">
    <location>
        <begin position="1241"/>
        <end position="1339"/>
    </location>
</feature>
<feature type="domain" description="Response regulatory" evidence="10">
    <location>
        <begin position="1091"/>
        <end position="1206"/>
    </location>
</feature>
<dbReference type="Pfam" id="PF12833">
    <property type="entry name" value="HTH_18"/>
    <property type="match status" value="1"/>
</dbReference>
<dbReference type="InterPro" id="IPR018060">
    <property type="entry name" value="HTH_AraC"/>
</dbReference>
<dbReference type="Gene3D" id="1.10.10.60">
    <property type="entry name" value="Homeodomain-like"/>
    <property type="match status" value="1"/>
</dbReference>
<evidence type="ECO:0000256" key="1">
    <source>
        <dbReference type="ARBA" id="ARBA00000085"/>
    </source>
</evidence>
<dbReference type="InterPro" id="IPR005467">
    <property type="entry name" value="His_kinase_dom"/>
</dbReference>
<dbReference type="EMBL" id="WQLA01000008">
    <property type="protein sequence ID" value="MVN93149.1"/>
    <property type="molecule type" value="Genomic_DNA"/>
</dbReference>
<dbReference type="PROSITE" id="PS50110">
    <property type="entry name" value="RESPONSE_REGULATORY"/>
    <property type="match status" value="1"/>
</dbReference>
<evidence type="ECO:0000256" key="5">
    <source>
        <dbReference type="ARBA" id="ARBA00023163"/>
    </source>
</evidence>
<keyword evidence="7" id="KW-0812">Transmembrane</keyword>
<comment type="caution">
    <text evidence="11">The sequence shown here is derived from an EMBL/GenBank/DDBJ whole genome shotgun (WGS) entry which is preliminary data.</text>
</comment>
<feature type="transmembrane region" description="Helical" evidence="7">
    <location>
        <begin position="775"/>
        <end position="796"/>
    </location>
</feature>
<name>A0A6I4IIM9_9SPHI</name>
<keyword evidence="12" id="KW-1185">Reference proteome</keyword>
<evidence type="ECO:0000313" key="11">
    <source>
        <dbReference type="EMBL" id="MVN93149.1"/>
    </source>
</evidence>
<accession>A0A6I4IIM9</accession>
<evidence type="ECO:0000259" key="10">
    <source>
        <dbReference type="PROSITE" id="PS50110"/>
    </source>
</evidence>
<evidence type="ECO:0000256" key="3">
    <source>
        <dbReference type="ARBA" id="ARBA00022553"/>
    </source>
</evidence>
<dbReference type="CDD" id="cd00082">
    <property type="entry name" value="HisKA"/>
    <property type="match status" value="1"/>
</dbReference>
<dbReference type="EC" id="2.7.13.3" evidence="2"/>
<dbReference type="InterPro" id="IPR009057">
    <property type="entry name" value="Homeodomain-like_sf"/>
</dbReference>
<dbReference type="InterPro" id="IPR001789">
    <property type="entry name" value="Sig_transdc_resp-reg_receiver"/>
</dbReference>
<dbReference type="SMART" id="SM00342">
    <property type="entry name" value="HTH_ARAC"/>
    <property type="match status" value="1"/>
</dbReference>
<feature type="domain" description="Histidine kinase" evidence="9">
    <location>
        <begin position="833"/>
        <end position="1060"/>
    </location>
</feature>
<dbReference type="InterPro" id="IPR036890">
    <property type="entry name" value="HATPase_C_sf"/>
</dbReference>
<keyword evidence="7" id="KW-1133">Transmembrane helix</keyword>
<proteinExistence type="predicted"/>
<dbReference type="InterPro" id="IPR011123">
    <property type="entry name" value="Y_Y_Y"/>
</dbReference>
<evidence type="ECO:0000256" key="6">
    <source>
        <dbReference type="PROSITE-ProRule" id="PRU00169"/>
    </source>
</evidence>
<dbReference type="SUPFAM" id="SSF55874">
    <property type="entry name" value="ATPase domain of HSP90 chaperone/DNA topoisomerase II/histidine kinase"/>
    <property type="match status" value="1"/>
</dbReference>
<dbReference type="Gene3D" id="2.60.40.10">
    <property type="entry name" value="Immunoglobulins"/>
    <property type="match status" value="1"/>
</dbReference>
<dbReference type="InterPro" id="IPR003594">
    <property type="entry name" value="HATPase_dom"/>
</dbReference>
<protein>
    <recommendedName>
        <fullName evidence="2">histidine kinase</fullName>
        <ecNumber evidence="2">2.7.13.3</ecNumber>
    </recommendedName>
</protein>
<dbReference type="PANTHER" id="PTHR43547:SF2">
    <property type="entry name" value="HYBRID SIGNAL TRANSDUCTION HISTIDINE KINASE C"/>
    <property type="match status" value="1"/>
</dbReference>
<dbReference type="Pfam" id="PF07495">
    <property type="entry name" value="Y_Y_Y"/>
    <property type="match status" value="1"/>
</dbReference>
<dbReference type="SMART" id="SM00448">
    <property type="entry name" value="REC"/>
    <property type="match status" value="1"/>
</dbReference>
<dbReference type="Pfam" id="PF02518">
    <property type="entry name" value="HATPase_c"/>
    <property type="match status" value="1"/>
</dbReference>
<evidence type="ECO:0000256" key="7">
    <source>
        <dbReference type="SAM" id="Phobius"/>
    </source>
</evidence>
<dbReference type="CDD" id="cd00075">
    <property type="entry name" value="HATPase"/>
    <property type="match status" value="1"/>
</dbReference>
<dbReference type="SUPFAM" id="SSF47384">
    <property type="entry name" value="Homodimeric domain of signal transducing histidine kinase"/>
    <property type="match status" value="1"/>
</dbReference>
<gene>
    <name evidence="11" type="ORF">GO816_18600</name>
</gene>
<dbReference type="InterPro" id="IPR013783">
    <property type="entry name" value="Ig-like_fold"/>
</dbReference>
<dbReference type="InterPro" id="IPR003661">
    <property type="entry name" value="HisK_dim/P_dom"/>
</dbReference>
<dbReference type="SUPFAM" id="SSF63829">
    <property type="entry name" value="Calcium-dependent phosphotriesterase"/>
    <property type="match status" value="1"/>
</dbReference>
<dbReference type="PROSITE" id="PS50109">
    <property type="entry name" value="HIS_KIN"/>
    <property type="match status" value="1"/>
</dbReference>
<dbReference type="InterPro" id="IPR004358">
    <property type="entry name" value="Sig_transdc_His_kin-like_C"/>
</dbReference>
<dbReference type="PRINTS" id="PR00344">
    <property type="entry name" value="BCTRLSENSOR"/>
</dbReference>
<dbReference type="InterPro" id="IPR036097">
    <property type="entry name" value="HisK_dim/P_sf"/>
</dbReference>
<sequence length="1344" mass="150470">MFGCVTRLYHSSSLRTVLLVLAFSFLPFYWCCAQAIRVITTKDGLPQSVVSGLHQDRNDFVWVATRNGLARYDGTKFKVFQHDNYNPATIASNLIISTTFTGKNTLLIEHESGEIDKLNTNTEVIKHYPAAKNLKSKGLRFVRRGWLVDGKEQLWAVQRNRGLVCATNNGQVKLYSSANKGLPSDTIHALTLDKQQNVWVLTQYGLSKFNASAGRFENYKCSLTPDFNNYFESDKEIIDLHQRSNGDLMWGDCRCLYFFSTTKHSFKTTPMPKANVHGVRWIRSGNDGKEYFENGGEIFEYTDKLGVKPLFKTGSGVQFDACSFMVDRSGLLWVGTNTAGIQQVSLNTPRFTSHNYKLSFHHDVLEQLLAINADATFNWATADGPKAASSYHFRSVYDNDHNLWMALNNKVCLYNSKSKEVSQMPEVPITKGIKDGGIGVQGITITADGQPMVIAYNGQILEWDSKNKKWISFIDAKFISNKLSETVIPRDILNDGERLWITTDGDGLLVLDIKSKSLKQLKYKSVKGSLPTDKLLGILPDPKQKDILWIGGYEGLICFNKKTLTCEVFSLKQGLPDNTIYSLQADKGGYLWLSTNKGLCRFNTQNKNVRIFQTTHGLPGDEFNRFHHLSLPDGRLAFGGPDGWTAFDPVNIRNDNFKPRVALTGLEINNAYTDHISNNNTFTTMHDVQELQLPHDQNTLTFHFAGLQFNQPNDLHYRFRMVGYDDDWIEADNLQSASYTKIPPGIYLFKVNASNTSGQWSNYIRYVRITINSPWWLSWPAYILYGLILACLIWLYTKYRINKEIVNRELELKQNESKQLREVDELKTRLFANITHEFRTPLTLILGPAEQLKREQSVSGQHSLLAGTIERNARHLLQLINQLMDMAKLEANALTPCEGVGSPAVAINAMVSSFAQEVNAKKITLSFEDGTSGSNYLFASDLLGHIVFNLLGNAVKYTTENGEIKIILIAVDKGVQLTVKDTGPGIPVKDLPHIFDRFYQVSNNPLYHESDAGLAGTGIGLSMVKEIVELQGGNIGVRSVYADEGAVSGTEFTVFLPYKKPDIQTTAVQEGIDHNATSLNNEINPSTTSAVILLVEDNPDLAAFIINSLCNHYHVEHSWNGLEASNMALELMPDLVLSDALMPVMDGLALCKIIKEDLRTSHIPVLLLTARSGSENKIEGLEIGADDYLTKPFEVAELLLRIQNILKRQQSFKDFIKRELSLPAKKESAPQVNVVNDEFIKSLYSFIDSNLGDAGFGVDQLLTLTNMSRTSLHRKVKAIAGMSTTELIRNYRLKCASVLLQQGYSSSDAAYRCGFSSAAYFSKCFRDVYGLTPGEFVKQSLTAN</sequence>
<evidence type="ECO:0000256" key="2">
    <source>
        <dbReference type="ARBA" id="ARBA00012438"/>
    </source>
</evidence>
<dbReference type="SMART" id="SM00387">
    <property type="entry name" value="HATPase_c"/>
    <property type="match status" value="1"/>
</dbReference>
<dbReference type="GO" id="GO:0000155">
    <property type="term" value="F:phosphorelay sensor kinase activity"/>
    <property type="evidence" value="ECO:0007669"/>
    <property type="project" value="InterPro"/>
</dbReference>
<dbReference type="PROSITE" id="PS01124">
    <property type="entry name" value="HTH_ARAC_FAMILY_2"/>
    <property type="match status" value="1"/>
</dbReference>
<dbReference type="SUPFAM" id="SSF46689">
    <property type="entry name" value="Homeodomain-like"/>
    <property type="match status" value="1"/>
</dbReference>
<dbReference type="OrthoDB" id="9797097at2"/>
<keyword evidence="4" id="KW-0805">Transcription regulation</keyword>
<evidence type="ECO:0000256" key="4">
    <source>
        <dbReference type="ARBA" id="ARBA00023015"/>
    </source>
</evidence>
<dbReference type="Gene3D" id="2.130.10.10">
    <property type="entry name" value="YVTN repeat-like/Quinoprotein amine dehydrogenase"/>
    <property type="match status" value="2"/>
</dbReference>
<dbReference type="SUPFAM" id="SSF52172">
    <property type="entry name" value="CheY-like"/>
    <property type="match status" value="1"/>
</dbReference>
<dbReference type="Gene3D" id="3.30.565.10">
    <property type="entry name" value="Histidine kinase-like ATPase, C-terminal domain"/>
    <property type="match status" value="1"/>
</dbReference>
<comment type="catalytic activity">
    <reaction evidence="1">
        <text>ATP + protein L-histidine = ADP + protein N-phospho-L-histidine.</text>
        <dbReference type="EC" id="2.7.13.3"/>
    </reaction>
</comment>
<dbReference type="GO" id="GO:0043565">
    <property type="term" value="F:sequence-specific DNA binding"/>
    <property type="evidence" value="ECO:0007669"/>
    <property type="project" value="InterPro"/>
</dbReference>
<dbReference type="Pfam" id="PF00512">
    <property type="entry name" value="HisKA"/>
    <property type="match status" value="1"/>
</dbReference>
<dbReference type="Pfam" id="PF00072">
    <property type="entry name" value="Response_reg"/>
    <property type="match status" value="1"/>
</dbReference>
<dbReference type="Pfam" id="PF07494">
    <property type="entry name" value="Reg_prop"/>
    <property type="match status" value="1"/>
</dbReference>
<dbReference type="PANTHER" id="PTHR43547">
    <property type="entry name" value="TWO-COMPONENT HISTIDINE KINASE"/>
    <property type="match status" value="1"/>
</dbReference>
<dbReference type="InterPro" id="IPR011006">
    <property type="entry name" value="CheY-like_superfamily"/>
</dbReference>
<keyword evidence="5" id="KW-0804">Transcription</keyword>
<dbReference type="SUPFAM" id="SSF101898">
    <property type="entry name" value="NHL repeat"/>
    <property type="match status" value="1"/>
</dbReference>
<dbReference type="InterPro" id="IPR015943">
    <property type="entry name" value="WD40/YVTN_repeat-like_dom_sf"/>
</dbReference>
<dbReference type="CDD" id="cd17574">
    <property type="entry name" value="REC_OmpR"/>
    <property type="match status" value="1"/>
</dbReference>
<organism evidence="11 12">
    <name type="scientific">Mucilaginibacter aquatilis</name>
    <dbReference type="NCBI Taxonomy" id="1517760"/>
    <lineage>
        <taxon>Bacteria</taxon>
        <taxon>Pseudomonadati</taxon>
        <taxon>Bacteroidota</taxon>
        <taxon>Sphingobacteriia</taxon>
        <taxon>Sphingobacteriales</taxon>
        <taxon>Sphingobacteriaceae</taxon>
        <taxon>Mucilaginibacter</taxon>
    </lineage>
</organism>
<evidence type="ECO:0000313" key="12">
    <source>
        <dbReference type="Proteomes" id="UP000434850"/>
    </source>
</evidence>
<dbReference type="Gene3D" id="3.40.50.2300">
    <property type="match status" value="1"/>
</dbReference>
<evidence type="ECO:0000259" key="9">
    <source>
        <dbReference type="PROSITE" id="PS50109"/>
    </source>
</evidence>
<dbReference type="SMART" id="SM00388">
    <property type="entry name" value="HisKA"/>
    <property type="match status" value="1"/>
</dbReference>
<dbReference type="GO" id="GO:0003700">
    <property type="term" value="F:DNA-binding transcription factor activity"/>
    <property type="evidence" value="ECO:0007669"/>
    <property type="project" value="InterPro"/>
</dbReference>